<protein>
    <submittedName>
        <fullName evidence="3">Uncharacterized protein</fullName>
    </submittedName>
</protein>
<feature type="transmembrane region" description="Helical" evidence="2">
    <location>
        <begin position="12"/>
        <end position="37"/>
    </location>
</feature>
<dbReference type="EMBL" id="JANAWD010000800">
    <property type="protein sequence ID" value="KAJ3475778.1"/>
    <property type="molecule type" value="Genomic_DNA"/>
</dbReference>
<organism evidence="3 4">
    <name type="scientific">Meripilus lineatus</name>
    <dbReference type="NCBI Taxonomy" id="2056292"/>
    <lineage>
        <taxon>Eukaryota</taxon>
        <taxon>Fungi</taxon>
        <taxon>Dikarya</taxon>
        <taxon>Basidiomycota</taxon>
        <taxon>Agaricomycotina</taxon>
        <taxon>Agaricomycetes</taxon>
        <taxon>Polyporales</taxon>
        <taxon>Meripilaceae</taxon>
        <taxon>Meripilus</taxon>
    </lineage>
</organism>
<comment type="caution">
    <text evidence="3">The sequence shown here is derived from an EMBL/GenBank/DDBJ whole genome shotgun (WGS) entry which is preliminary data.</text>
</comment>
<evidence type="ECO:0000256" key="1">
    <source>
        <dbReference type="SAM" id="MobiDB-lite"/>
    </source>
</evidence>
<keyword evidence="2" id="KW-0812">Transmembrane</keyword>
<evidence type="ECO:0000313" key="3">
    <source>
        <dbReference type="EMBL" id="KAJ3475778.1"/>
    </source>
</evidence>
<sequence>MGLSGLTPVGLTFSIIILLAMTAGICTIIWYTIIVPLRRKRMLHRPQSPLIDEEKTVVNSSKRSSKQLDAPGILSPDLDHEAVTPKDHQSPFLSSPGSPRGLKHTPLPLPGTIFSTLNPEDLVNFKPEDTLTRPPPILSIQKKIRFSDPNHDGREAPWWCY</sequence>
<keyword evidence="2" id="KW-0472">Membrane</keyword>
<keyword evidence="2" id="KW-1133">Transmembrane helix</keyword>
<dbReference type="Proteomes" id="UP001212997">
    <property type="component" value="Unassembled WGS sequence"/>
</dbReference>
<name>A0AAD5USW3_9APHY</name>
<gene>
    <name evidence="3" type="ORF">NLI96_g11609</name>
</gene>
<evidence type="ECO:0000313" key="4">
    <source>
        <dbReference type="Proteomes" id="UP001212997"/>
    </source>
</evidence>
<feature type="compositionally biased region" description="Basic and acidic residues" evidence="1">
    <location>
        <begin position="77"/>
        <end position="89"/>
    </location>
</feature>
<proteinExistence type="predicted"/>
<feature type="region of interest" description="Disordered" evidence="1">
    <location>
        <begin position="54"/>
        <end position="105"/>
    </location>
</feature>
<dbReference type="AlphaFoldDB" id="A0AAD5USW3"/>
<reference evidence="3" key="1">
    <citation type="submission" date="2022-07" db="EMBL/GenBank/DDBJ databases">
        <title>Genome Sequence of Physisporinus lineatus.</title>
        <authorList>
            <person name="Buettner E."/>
        </authorList>
    </citation>
    <scope>NUCLEOTIDE SEQUENCE</scope>
    <source>
        <strain evidence="3">VT162</strain>
    </source>
</reference>
<keyword evidence="4" id="KW-1185">Reference proteome</keyword>
<evidence type="ECO:0000256" key="2">
    <source>
        <dbReference type="SAM" id="Phobius"/>
    </source>
</evidence>
<accession>A0AAD5USW3</accession>